<dbReference type="AlphaFoldDB" id="A0A7S8HDK8"/>
<dbReference type="SUPFAM" id="SSF52317">
    <property type="entry name" value="Class I glutamine amidotransferase-like"/>
    <property type="match status" value="1"/>
</dbReference>
<accession>A0A7S8HDK8</accession>
<evidence type="ECO:0000313" key="3">
    <source>
        <dbReference type="Proteomes" id="UP000593594"/>
    </source>
</evidence>
<dbReference type="Pfam" id="PF00117">
    <property type="entry name" value="GATase"/>
    <property type="match status" value="1"/>
</dbReference>
<dbReference type="PROSITE" id="PS51273">
    <property type="entry name" value="GATASE_TYPE_1"/>
    <property type="match status" value="1"/>
</dbReference>
<sequence length="234" mass="24470">MLGTVLAIRHIHFEDLGTVEPVLRDAGYAIRYHDIGDGGLAALDPLQPELLAVLGGPVGVHDGDAYPFLAEERALIARRLEAGKPLLGICLGAQQIAMALGGAVAPGAAKEIGFSPLALTEAGRDSPLRHLDGVPVLHWHGDGFRTPRGAATLASTPACPNQAFALGDTVLALQFHPEADACNGLERWLVGHACELAASGIDPRAIRADAARFGPGLREAARAMFADWIEGFAT</sequence>
<keyword evidence="2" id="KW-0315">Glutamine amidotransferase</keyword>
<feature type="domain" description="Glutamine amidotransferase" evidence="1">
    <location>
        <begin position="46"/>
        <end position="180"/>
    </location>
</feature>
<dbReference type="PANTHER" id="PTHR42695">
    <property type="entry name" value="GLUTAMINE AMIDOTRANSFERASE YLR126C-RELATED"/>
    <property type="match status" value="1"/>
</dbReference>
<dbReference type="RefSeq" id="WP_213161951.1">
    <property type="nucleotide sequence ID" value="NZ_CP058214.1"/>
</dbReference>
<dbReference type="InterPro" id="IPR017926">
    <property type="entry name" value="GATASE"/>
</dbReference>
<evidence type="ECO:0000259" key="1">
    <source>
        <dbReference type="Pfam" id="PF00117"/>
    </source>
</evidence>
<name>A0A7S8HDK8_9HYPH</name>
<dbReference type="CDD" id="cd01741">
    <property type="entry name" value="GATase1_1"/>
    <property type="match status" value="1"/>
</dbReference>
<dbReference type="EMBL" id="CP058214">
    <property type="protein sequence ID" value="QPC44579.1"/>
    <property type="molecule type" value="Genomic_DNA"/>
</dbReference>
<keyword evidence="2" id="KW-0808">Transferase</keyword>
<dbReference type="InterPro" id="IPR044992">
    <property type="entry name" value="ChyE-like"/>
</dbReference>
<dbReference type="NCBIfam" id="NF005458">
    <property type="entry name" value="PRK07053.1"/>
    <property type="match status" value="1"/>
</dbReference>
<dbReference type="GO" id="GO:0016740">
    <property type="term" value="F:transferase activity"/>
    <property type="evidence" value="ECO:0007669"/>
    <property type="project" value="UniProtKB-KW"/>
</dbReference>
<organism evidence="2 3">
    <name type="scientific">Kaustia mangrovi</name>
    <dbReference type="NCBI Taxonomy" id="2593653"/>
    <lineage>
        <taxon>Bacteria</taxon>
        <taxon>Pseudomonadati</taxon>
        <taxon>Pseudomonadota</taxon>
        <taxon>Alphaproteobacteria</taxon>
        <taxon>Hyphomicrobiales</taxon>
        <taxon>Parvibaculaceae</taxon>
        <taxon>Kaustia</taxon>
    </lineage>
</organism>
<dbReference type="KEGG" id="kmn:HW532_18865"/>
<dbReference type="Gene3D" id="3.40.50.880">
    <property type="match status" value="1"/>
</dbReference>
<dbReference type="PANTHER" id="PTHR42695:SF5">
    <property type="entry name" value="GLUTAMINE AMIDOTRANSFERASE YLR126C-RELATED"/>
    <property type="match status" value="1"/>
</dbReference>
<evidence type="ECO:0000313" key="2">
    <source>
        <dbReference type="EMBL" id="QPC44579.1"/>
    </source>
</evidence>
<reference evidence="2 3" key="1">
    <citation type="submission" date="2020-06" db="EMBL/GenBank/DDBJ databases">
        <title>Genome sequence of 2 isolates from Red Sea Mangroves.</title>
        <authorList>
            <person name="Sefrji F."/>
            <person name="Michoud G."/>
            <person name="Merlino G."/>
            <person name="Daffonchio D."/>
        </authorList>
    </citation>
    <scope>NUCLEOTIDE SEQUENCE [LARGE SCALE GENOMIC DNA]</scope>
    <source>
        <strain evidence="2 3">R1DC25</strain>
    </source>
</reference>
<dbReference type="InterPro" id="IPR029062">
    <property type="entry name" value="Class_I_gatase-like"/>
</dbReference>
<keyword evidence="3" id="KW-1185">Reference proteome</keyword>
<protein>
    <submittedName>
        <fullName evidence="2">Glutamine amidotransferase</fullName>
    </submittedName>
</protein>
<gene>
    <name evidence="2" type="ORF">HW532_18865</name>
</gene>
<dbReference type="GO" id="GO:0005829">
    <property type="term" value="C:cytosol"/>
    <property type="evidence" value="ECO:0007669"/>
    <property type="project" value="TreeGrafter"/>
</dbReference>
<proteinExistence type="predicted"/>
<dbReference type="Proteomes" id="UP000593594">
    <property type="component" value="Chromosome"/>
</dbReference>